<dbReference type="InterPro" id="IPR000679">
    <property type="entry name" value="Znf_GATA"/>
</dbReference>
<evidence type="ECO:0000256" key="2">
    <source>
        <dbReference type="ARBA" id="ARBA00022771"/>
    </source>
</evidence>
<keyword evidence="5" id="KW-0804">Transcription</keyword>
<feature type="compositionally biased region" description="Basic and acidic residues" evidence="7">
    <location>
        <begin position="788"/>
        <end position="802"/>
    </location>
</feature>
<dbReference type="InterPro" id="IPR000014">
    <property type="entry name" value="PAS"/>
</dbReference>
<evidence type="ECO:0000259" key="8">
    <source>
        <dbReference type="PROSITE" id="PS50112"/>
    </source>
</evidence>
<evidence type="ECO:0000256" key="5">
    <source>
        <dbReference type="ARBA" id="ARBA00023163"/>
    </source>
</evidence>
<feature type="compositionally biased region" description="Low complexity" evidence="7">
    <location>
        <begin position="464"/>
        <end position="483"/>
    </location>
</feature>
<feature type="compositionally biased region" description="Low complexity" evidence="7">
    <location>
        <begin position="594"/>
        <end position="603"/>
    </location>
</feature>
<protein>
    <recommendedName>
        <fullName evidence="12">GATA-type domain-containing protein</fullName>
    </recommendedName>
</protein>
<feature type="domain" description="PAS" evidence="8">
    <location>
        <begin position="95"/>
        <end position="141"/>
    </location>
</feature>
<keyword evidence="11" id="KW-1185">Reference proteome</keyword>
<feature type="domain" description="GATA-type" evidence="9">
    <location>
        <begin position="532"/>
        <end position="562"/>
    </location>
</feature>
<dbReference type="AlphaFoldDB" id="A0A165TA94"/>
<dbReference type="EMBL" id="KV429038">
    <property type="protein sequence ID" value="KZT73143.1"/>
    <property type="molecule type" value="Genomic_DNA"/>
</dbReference>
<dbReference type="PANTHER" id="PTHR47172">
    <property type="entry name" value="OS01G0976800 PROTEIN"/>
    <property type="match status" value="1"/>
</dbReference>
<proteinExistence type="predicted"/>
<sequence length="822" mass="89321">MSFLTSSQRNYDGLSHSDVAQLPPIHSSVARIPAHHPLSSFDSLPPVNQLPPLPSAPPTPSTTVPPSPVQDRPVALPRLGQTRCYWCLLTPDLQFIYLDPVLAHHLGEQADLLIGKSLLTYVHPDEQASAKLDLGSVLESRTLHGSVTRVRYSRLSRVRRLLGYQGPPNDFADADKVSMDSNYMAVDLVINWASDGLVLCFMHAVVDLSPHDNDEHHKTHWTNWCGTPYMNTEQVQILYQRLLAVVPQPLSMSRVFQILLNQPERSLYMSWPPEHQEPGGPTSKDFARLAQDVQISNAVSSGTDAKTSCTRRYKAHQTMHFGADNSKEVESIFIPHGSIIFACHKVHPSTRDLNPNDAAAQSQHYANHPYHDPAHPPYNLPPAPSQYPNMSSAQYQPPHYANSNWSHAPESPSTQSHYQWNPQGSALASAPSVSSIRSSSYQQPAPPAQHQWPSQPPSYLEAHSGTPSYSPQGPPSGSSFPAPQAHDEAPPSPGSDYVPPSRVTHRRGSNNSREQYGSGGRSAGNPPVGVPRCSSCKATQSPEWRKGPSGKKDLCNACGLRYARSRAKKEGGPSQQSRRRKDRVFNSMQKGDHSPSGSPGPSGYQNIPRRGSYYDDASFGSASSNGSPGAPDLYAPPSHAGPGGFKSTMSPSPSPSPGAGMQHHPHQPYMPYPHPSHAPHAHMHAPQNAHADAPGRPHAGYPNSSYYSVPPPHPHAHPPTPALHHMSSHNSLNSLHSNGSYSQQPLAGPGQPPRLDPILPVPYGAGGRMSPSPVGGSPLSPNFSSASYERERPLRTQDEREGLPPSPVGADSRSRRSPYRQD</sequence>
<evidence type="ECO:0000313" key="11">
    <source>
        <dbReference type="Proteomes" id="UP000076727"/>
    </source>
</evidence>
<dbReference type="Proteomes" id="UP000076727">
    <property type="component" value="Unassembled WGS sequence"/>
</dbReference>
<keyword evidence="1" id="KW-0479">Metal-binding</keyword>
<feature type="region of interest" description="Disordered" evidence="7">
    <location>
        <begin position="41"/>
        <end position="73"/>
    </location>
</feature>
<feature type="compositionally biased region" description="Low complexity" evidence="7">
    <location>
        <begin position="429"/>
        <end position="453"/>
    </location>
</feature>
<feature type="compositionally biased region" description="Pro residues" evidence="7">
    <location>
        <begin position="709"/>
        <end position="721"/>
    </location>
</feature>
<evidence type="ECO:0008006" key="12">
    <source>
        <dbReference type="Google" id="ProtNLM"/>
    </source>
</evidence>
<feature type="compositionally biased region" description="Low complexity" evidence="7">
    <location>
        <begin position="615"/>
        <end position="632"/>
    </location>
</feature>
<feature type="compositionally biased region" description="Pro residues" evidence="7">
    <location>
        <begin position="48"/>
        <end position="68"/>
    </location>
</feature>
<keyword evidence="4" id="KW-0805">Transcription regulation</keyword>
<dbReference type="GO" id="GO:0043565">
    <property type="term" value="F:sequence-specific DNA binding"/>
    <property type="evidence" value="ECO:0007669"/>
    <property type="project" value="InterPro"/>
</dbReference>
<feature type="compositionally biased region" description="Low complexity" evidence="7">
    <location>
        <begin position="770"/>
        <end position="781"/>
    </location>
</feature>
<dbReference type="Gene3D" id="3.30.50.10">
    <property type="entry name" value="Erythroid Transcription Factor GATA-1, subunit A"/>
    <property type="match status" value="1"/>
</dbReference>
<feature type="compositionally biased region" description="Basic and acidic residues" evidence="7">
    <location>
        <begin position="543"/>
        <end position="554"/>
    </location>
</feature>
<gene>
    <name evidence="10" type="ORF">DAEQUDRAFT_722264</name>
</gene>
<keyword evidence="2 6" id="KW-0863">Zinc-finger</keyword>
<dbReference type="InterPro" id="IPR013088">
    <property type="entry name" value="Znf_NHR/GATA"/>
</dbReference>
<evidence type="ECO:0000256" key="6">
    <source>
        <dbReference type="PROSITE-ProRule" id="PRU00094"/>
    </source>
</evidence>
<evidence type="ECO:0000313" key="10">
    <source>
        <dbReference type="EMBL" id="KZT73143.1"/>
    </source>
</evidence>
<dbReference type="Pfam" id="PF00320">
    <property type="entry name" value="GATA"/>
    <property type="match status" value="1"/>
</dbReference>
<evidence type="ECO:0000256" key="3">
    <source>
        <dbReference type="ARBA" id="ARBA00022833"/>
    </source>
</evidence>
<dbReference type="SUPFAM" id="SSF57716">
    <property type="entry name" value="Glucocorticoid receptor-like (DNA-binding domain)"/>
    <property type="match status" value="1"/>
</dbReference>
<dbReference type="PROSITE" id="PS00344">
    <property type="entry name" value="GATA_ZN_FINGER_1"/>
    <property type="match status" value="1"/>
</dbReference>
<keyword evidence="3" id="KW-0862">Zinc</keyword>
<reference evidence="10 11" key="1">
    <citation type="journal article" date="2016" name="Mol. Biol. Evol.">
        <title>Comparative Genomics of Early-Diverging Mushroom-Forming Fungi Provides Insights into the Origins of Lignocellulose Decay Capabilities.</title>
        <authorList>
            <person name="Nagy L.G."/>
            <person name="Riley R."/>
            <person name="Tritt A."/>
            <person name="Adam C."/>
            <person name="Daum C."/>
            <person name="Floudas D."/>
            <person name="Sun H."/>
            <person name="Yadav J.S."/>
            <person name="Pangilinan J."/>
            <person name="Larsson K.H."/>
            <person name="Matsuura K."/>
            <person name="Barry K."/>
            <person name="Labutti K."/>
            <person name="Kuo R."/>
            <person name="Ohm R.A."/>
            <person name="Bhattacharya S.S."/>
            <person name="Shirouzu T."/>
            <person name="Yoshinaga Y."/>
            <person name="Martin F.M."/>
            <person name="Grigoriev I.V."/>
            <person name="Hibbett D.S."/>
        </authorList>
    </citation>
    <scope>NUCLEOTIDE SEQUENCE [LARGE SCALE GENOMIC DNA]</scope>
    <source>
        <strain evidence="10 11">L-15889</strain>
    </source>
</reference>
<dbReference type="OrthoDB" id="2162994at2759"/>
<dbReference type="PROSITE" id="PS50112">
    <property type="entry name" value="PAS"/>
    <property type="match status" value="1"/>
</dbReference>
<dbReference type="GO" id="GO:0008270">
    <property type="term" value="F:zinc ion binding"/>
    <property type="evidence" value="ECO:0007669"/>
    <property type="project" value="UniProtKB-KW"/>
</dbReference>
<dbReference type="STRING" id="1314783.A0A165TA94"/>
<evidence type="ECO:0000256" key="1">
    <source>
        <dbReference type="ARBA" id="ARBA00022723"/>
    </source>
</evidence>
<dbReference type="SMART" id="SM00401">
    <property type="entry name" value="ZnF_GATA"/>
    <property type="match status" value="1"/>
</dbReference>
<feature type="compositionally biased region" description="Pro residues" evidence="7">
    <location>
        <begin position="375"/>
        <end position="385"/>
    </location>
</feature>
<name>A0A165TA94_9APHY</name>
<feature type="compositionally biased region" description="Polar residues" evidence="7">
    <location>
        <begin position="386"/>
        <end position="426"/>
    </location>
</feature>
<dbReference type="PROSITE" id="PS50114">
    <property type="entry name" value="GATA_ZN_FINGER_2"/>
    <property type="match status" value="1"/>
</dbReference>
<feature type="compositionally biased region" description="Low complexity" evidence="7">
    <location>
        <begin position="722"/>
        <end position="742"/>
    </location>
</feature>
<evidence type="ECO:0000256" key="4">
    <source>
        <dbReference type="ARBA" id="ARBA00023015"/>
    </source>
</evidence>
<dbReference type="GO" id="GO:0006355">
    <property type="term" value="P:regulation of DNA-templated transcription"/>
    <property type="evidence" value="ECO:0007669"/>
    <property type="project" value="InterPro"/>
</dbReference>
<dbReference type="CDD" id="cd00202">
    <property type="entry name" value="ZnF_GATA"/>
    <property type="match status" value="1"/>
</dbReference>
<evidence type="ECO:0000259" key="9">
    <source>
        <dbReference type="PROSITE" id="PS50114"/>
    </source>
</evidence>
<dbReference type="Gene3D" id="3.30.450.20">
    <property type="entry name" value="PAS domain"/>
    <property type="match status" value="1"/>
</dbReference>
<accession>A0A165TA94</accession>
<dbReference type="InterPro" id="IPR035965">
    <property type="entry name" value="PAS-like_dom_sf"/>
</dbReference>
<organism evidence="10 11">
    <name type="scientific">Daedalea quercina L-15889</name>
    <dbReference type="NCBI Taxonomy" id="1314783"/>
    <lineage>
        <taxon>Eukaryota</taxon>
        <taxon>Fungi</taxon>
        <taxon>Dikarya</taxon>
        <taxon>Basidiomycota</taxon>
        <taxon>Agaricomycotina</taxon>
        <taxon>Agaricomycetes</taxon>
        <taxon>Polyporales</taxon>
        <taxon>Fomitopsis</taxon>
    </lineage>
</organism>
<evidence type="ECO:0000256" key="7">
    <source>
        <dbReference type="SAM" id="MobiDB-lite"/>
    </source>
</evidence>
<dbReference type="PANTHER" id="PTHR47172:SF24">
    <property type="entry name" value="GATA ZINC FINGER DOMAIN-CONTAINING PROTEIN 14-RELATED"/>
    <property type="match status" value="1"/>
</dbReference>
<dbReference type="SUPFAM" id="SSF55785">
    <property type="entry name" value="PYP-like sensor domain (PAS domain)"/>
    <property type="match status" value="1"/>
</dbReference>
<feature type="region of interest" description="Disordered" evidence="7">
    <location>
        <begin position="366"/>
        <end position="822"/>
    </location>
</feature>